<dbReference type="RefSeq" id="WP_113948008.1">
    <property type="nucleotide sequence ID" value="NZ_QNQU01000004.1"/>
</dbReference>
<dbReference type="GO" id="GO:0003700">
    <property type="term" value="F:DNA-binding transcription factor activity"/>
    <property type="evidence" value="ECO:0007669"/>
    <property type="project" value="InterPro"/>
</dbReference>
<protein>
    <recommendedName>
        <fullName evidence="3">RNA polymerase sigma-70 region 2 domain-containing protein</fullName>
    </recommendedName>
</protein>
<evidence type="ECO:0008006" key="3">
    <source>
        <dbReference type="Google" id="ProtNLM"/>
    </source>
</evidence>
<gene>
    <name evidence="1" type="ORF">DRW42_06480</name>
</gene>
<reference evidence="1 2" key="1">
    <citation type="submission" date="2018-07" db="EMBL/GenBank/DDBJ databases">
        <title>A draft genome of a endophytic bacteria, a new species of Pedobacter.</title>
        <authorList>
            <person name="Zhang Z.D."/>
            <person name="Chen Z.J."/>
        </authorList>
    </citation>
    <scope>NUCLEOTIDE SEQUENCE [LARGE SCALE GENOMIC DNA]</scope>
    <source>
        <strain evidence="1 2">RS10</strain>
    </source>
</reference>
<dbReference type="InterPro" id="IPR013325">
    <property type="entry name" value="RNA_pol_sigma_r2"/>
</dbReference>
<accession>A0A366L893</accession>
<dbReference type="SUPFAM" id="SSF88946">
    <property type="entry name" value="Sigma2 domain of RNA polymerase sigma factors"/>
    <property type="match status" value="1"/>
</dbReference>
<evidence type="ECO:0000313" key="2">
    <source>
        <dbReference type="Proteomes" id="UP000252081"/>
    </source>
</evidence>
<sequence length="104" mass="12351">MDVAVNRITNHDSNLKVWLSDEEIFYNQLRNQDGKAFKVLYKRYAAAIYGSIIRKVNDEEKAKMILDQTFSELWRNFSDYDATKLRIFSWINQIALQNIRKTTV</sequence>
<dbReference type="Gene3D" id="1.10.1740.10">
    <property type="match status" value="1"/>
</dbReference>
<evidence type="ECO:0000313" key="1">
    <source>
        <dbReference type="EMBL" id="RBQ10076.1"/>
    </source>
</evidence>
<comment type="caution">
    <text evidence="1">The sequence shown here is derived from an EMBL/GenBank/DDBJ whole genome shotgun (WGS) entry which is preliminary data.</text>
</comment>
<proteinExistence type="predicted"/>
<dbReference type="Proteomes" id="UP000252081">
    <property type="component" value="Unassembled WGS sequence"/>
</dbReference>
<dbReference type="EMBL" id="QNQU01000004">
    <property type="protein sequence ID" value="RBQ10076.1"/>
    <property type="molecule type" value="Genomic_DNA"/>
</dbReference>
<name>A0A366L893_9SPHI</name>
<dbReference type="OrthoDB" id="772560at2"/>
<keyword evidence="2" id="KW-1185">Reference proteome</keyword>
<dbReference type="AlphaFoldDB" id="A0A366L893"/>
<dbReference type="GO" id="GO:0006352">
    <property type="term" value="P:DNA-templated transcription initiation"/>
    <property type="evidence" value="ECO:0007669"/>
    <property type="project" value="InterPro"/>
</dbReference>
<organism evidence="1 2">
    <name type="scientific">Pedobacter miscanthi</name>
    <dbReference type="NCBI Taxonomy" id="2259170"/>
    <lineage>
        <taxon>Bacteria</taxon>
        <taxon>Pseudomonadati</taxon>
        <taxon>Bacteroidota</taxon>
        <taxon>Sphingobacteriia</taxon>
        <taxon>Sphingobacteriales</taxon>
        <taxon>Sphingobacteriaceae</taxon>
        <taxon>Pedobacter</taxon>
    </lineage>
</organism>